<dbReference type="SUPFAM" id="SSF46689">
    <property type="entry name" value="Homeodomain-like"/>
    <property type="match status" value="2"/>
</dbReference>
<name>A0A6H2GYX5_9BACL</name>
<dbReference type="SUPFAM" id="SSF52172">
    <property type="entry name" value="CheY-like"/>
    <property type="match status" value="1"/>
</dbReference>
<keyword evidence="8" id="KW-1185">Reference proteome</keyword>
<keyword evidence="4" id="KW-0597">Phosphoprotein</keyword>
<dbReference type="GO" id="GO:0003700">
    <property type="term" value="F:DNA-binding transcription factor activity"/>
    <property type="evidence" value="ECO:0007669"/>
    <property type="project" value="InterPro"/>
</dbReference>
<dbReference type="Gene3D" id="1.10.10.60">
    <property type="entry name" value="Homeodomain-like"/>
    <property type="match status" value="2"/>
</dbReference>
<dbReference type="AlphaFoldDB" id="A0A6H2GYX5"/>
<dbReference type="InterPro" id="IPR009057">
    <property type="entry name" value="Homeodomain-like_sf"/>
</dbReference>
<dbReference type="InterPro" id="IPR018062">
    <property type="entry name" value="HTH_AraC-typ_CS"/>
</dbReference>
<keyword evidence="1" id="KW-0805">Transcription regulation</keyword>
<dbReference type="SMART" id="SM00342">
    <property type="entry name" value="HTH_ARAC"/>
    <property type="match status" value="1"/>
</dbReference>
<dbReference type="InterPro" id="IPR001789">
    <property type="entry name" value="Sig_transdc_resp-reg_receiver"/>
</dbReference>
<dbReference type="PANTHER" id="PTHR43280">
    <property type="entry name" value="ARAC-FAMILY TRANSCRIPTIONAL REGULATOR"/>
    <property type="match status" value="1"/>
</dbReference>
<evidence type="ECO:0000256" key="2">
    <source>
        <dbReference type="ARBA" id="ARBA00023125"/>
    </source>
</evidence>
<dbReference type="PROSITE" id="PS01124">
    <property type="entry name" value="HTH_ARAC_FAMILY_2"/>
    <property type="match status" value="1"/>
</dbReference>
<evidence type="ECO:0000259" key="5">
    <source>
        <dbReference type="PROSITE" id="PS01124"/>
    </source>
</evidence>
<sequence length="404" mass="46069">MNALIVDDEIYAVKGLRAGVNWAEAGISEVYEAYGAEEARRLLLERDVDILICDIEMPEQTGLELVEWTRAEGLRLETVFLTCHSEFRFAQKALQLGSSDYILKPVIYAELEEVLRGLGRRIGERRRGGEESERQQQMAEQWRMQKPLVAERRWNDLLAGRAKADGRWLELAAGAADADPLELSRVRPLLIAVDQWEKPFSERDEQVMEFALRKAAEELLLAAQPGAVAEDGRGNGWVLLFEGKGGLPEEELMRLCDRYRRTCRDYFYCRMSVRIGGSVPVAELRDECRGVLEQARRARSPMLRQVQSYIAEHLDRELSREELAEQVHLNPAYLSRLFRKETGKVLTDYILQEKMNAAASRLLGTDESVSEIAAGLGYGNFSYFARLFRKVYGVNPQEYRKQGG</sequence>
<dbReference type="KEGG" id="palr:HGI30_14215"/>
<reference evidence="7 8" key="1">
    <citation type="submission" date="2020-04" db="EMBL/GenBank/DDBJ databases">
        <title>Novel Paenibacillus strain UniB2 isolated from commercial digestive syrup.</title>
        <authorList>
            <person name="Thorat V."/>
            <person name="Kirdat K."/>
            <person name="Tiwarekar B."/>
            <person name="Yadav A."/>
        </authorList>
    </citation>
    <scope>NUCLEOTIDE SEQUENCE [LARGE SCALE GENOMIC DNA]</scope>
    <source>
        <strain evidence="7 8">UniB2</strain>
    </source>
</reference>
<dbReference type="PRINTS" id="PR00032">
    <property type="entry name" value="HTHARAC"/>
</dbReference>
<organism evidence="7 8">
    <name type="scientific">Paenibacillus albicereus</name>
    <dbReference type="NCBI Taxonomy" id="2726185"/>
    <lineage>
        <taxon>Bacteria</taxon>
        <taxon>Bacillati</taxon>
        <taxon>Bacillota</taxon>
        <taxon>Bacilli</taxon>
        <taxon>Bacillales</taxon>
        <taxon>Paenibacillaceae</taxon>
        <taxon>Paenibacillus</taxon>
    </lineage>
</organism>
<dbReference type="Proteomes" id="UP000502136">
    <property type="component" value="Chromosome"/>
</dbReference>
<evidence type="ECO:0000256" key="4">
    <source>
        <dbReference type="PROSITE-ProRule" id="PRU00169"/>
    </source>
</evidence>
<dbReference type="PROSITE" id="PS50110">
    <property type="entry name" value="RESPONSE_REGULATORY"/>
    <property type="match status" value="1"/>
</dbReference>
<dbReference type="CDD" id="cd17536">
    <property type="entry name" value="REC_YesN-like"/>
    <property type="match status" value="1"/>
</dbReference>
<feature type="modified residue" description="4-aspartylphosphate" evidence="4">
    <location>
        <position position="54"/>
    </location>
</feature>
<dbReference type="InterPro" id="IPR018060">
    <property type="entry name" value="HTH_AraC"/>
</dbReference>
<dbReference type="GO" id="GO:0000160">
    <property type="term" value="P:phosphorelay signal transduction system"/>
    <property type="evidence" value="ECO:0007669"/>
    <property type="project" value="InterPro"/>
</dbReference>
<gene>
    <name evidence="7" type="ORF">HGI30_14215</name>
</gene>
<evidence type="ECO:0000256" key="3">
    <source>
        <dbReference type="ARBA" id="ARBA00023163"/>
    </source>
</evidence>
<dbReference type="PANTHER" id="PTHR43280:SF2">
    <property type="entry name" value="HTH-TYPE TRANSCRIPTIONAL REGULATOR EXSA"/>
    <property type="match status" value="1"/>
</dbReference>
<dbReference type="RefSeq" id="WP_168908158.1">
    <property type="nucleotide sequence ID" value="NZ_CP051428.1"/>
</dbReference>
<dbReference type="PROSITE" id="PS00041">
    <property type="entry name" value="HTH_ARAC_FAMILY_1"/>
    <property type="match status" value="1"/>
</dbReference>
<evidence type="ECO:0000259" key="6">
    <source>
        <dbReference type="PROSITE" id="PS50110"/>
    </source>
</evidence>
<dbReference type="Pfam" id="PF12833">
    <property type="entry name" value="HTH_18"/>
    <property type="match status" value="1"/>
</dbReference>
<dbReference type="EMBL" id="CP051428">
    <property type="protein sequence ID" value="QJC52605.1"/>
    <property type="molecule type" value="Genomic_DNA"/>
</dbReference>
<dbReference type="InterPro" id="IPR011006">
    <property type="entry name" value="CheY-like_superfamily"/>
</dbReference>
<keyword evidence="2" id="KW-0238">DNA-binding</keyword>
<evidence type="ECO:0000313" key="7">
    <source>
        <dbReference type="EMBL" id="QJC52605.1"/>
    </source>
</evidence>
<evidence type="ECO:0000256" key="1">
    <source>
        <dbReference type="ARBA" id="ARBA00023015"/>
    </source>
</evidence>
<accession>A0A6H2GYX5</accession>
<dbReference type="SMART" id="SM00448">
    <property type="entry name" value="REC"/>
    <property type="match status" value="1"/>
</dbReference>
<evidence type="ECO:0000313" key="8">
    <source>
        <dbReference type="Proteomes" id="UP000502136"/>
    </source>
</evidence>
<dbReference type="GO" id="GO:0043565">
    <property type="term" value="F:sequence-specific DNA binding"/>
    <property type="evidence" value="ECO:0007669"/>
    <property type="project" value="InterPro"/>
</dbReference>
<feature type="domain" description="Response regulatory" evidence="6">
    <location>
        <begin position="2"/>
        <end position="119"/>
    </location>
</feature>
<dbReference type="InterPro" id="IPR020449">
    <property type="entry name" value="Tscrpt_reg_AraC-type_HTH"/>
</dbReference>
<proteinExistence type="predicted"/>
<protein>
    <submittedName>
        <fullName evidence="7">Helix-turn-helix domain-containing protein</fullName>
    </submittedName>
</protein>
<feature type="domain" description="HTH araC/xylS-type" evidence="5">
    <location>
        <begin position="304"/>
        <end position="402"/>
    </location>
</feature>
<dbReference type="Gene3D" id="3.40.50.2300">
    <property type="match status" value="1"/>
</dbReference>
<keyword evidence="3" id="KW-0804">Transcription</keyword>
<dbReference type="Pfam" id="PF00072">
    <property type="entry name" value="Response_reg"/>
    <property type="match status" value="1"/>
</dbReference>